<dbReference type="RefSeq" id="WP_008790910.1">
    <property type="nucleotide sequence ID" value="NZ_AKCB01000006.1"/>
</dbReference>
<gene>
    <name evidence="1" type="ORF">HMPREF9488_03833</name>
</gene>
<evidence type="ECO:0000313" key="2">
    <source>
        <dbReference type="Proteomes" id="UP000003157"/>
    </source>
</evidence>
<dbReference type="EMBL" id="ADKX01000067">
    <property type="protein sequence ID" value="EFW02902.1"/>
    <property type="molecule type" value="Genomic_DNA"/>
</dbReference>
<name>E7GGE0_9FIRM</name>
<dbReference type="Proteomes" id="UP000003157">
    <property type="component" value="Unassembled WGS sequence"/>
</dbReference>
<protein>
    <submittedName>
        <fullName evidence="1">Uncharacterized protein</fullName>
    </submittedName>
</protein>
<keyword evidence="2" id="KW-1185">Reference proteome</keyword>
<dbReference type="STRING" id="100884.GCA_000269565_03867"/>
<reference evidence="1 2" key="1">
    <citation type="submission" date="2010-12" db="EMBL/GenBank/DDBJ databases">
        <title>The Genome Sequence of Coprobacillus sp. strain 29_1.</title>
        <authorList>
            <consortium name="The Broad Institute Genome Sequencing Platform"/>
            <person name="Earl A."/>
            <person name="Ward D."/>
            <person name="Feldgarden M."/>
            <person name="Gevers D."/>
            <person name="Daigneault M."/>
            <person name="Sibley C.D."/>
            <person name="White A."/>
            <person name="Strauss J."/>
            <person name="Allen-Vercoe E."/>
            <person name="Young S.K."/>
            <person name="Zeng Q."/>
            <person name="Gargeya S."/>
            <person name="Fitzgerald M."/>
            <person name="Haas B."/>
            <person name="Abouelleil A."/>
            <person name="Alvarado L."/>
            <person name="Arachchi H.M."/>
            <person name="Berlin A."/>
            <person name="Brown A."/>
            <person name="Chapman S.B."/>
            <person name="Chen Z."/>
            <person name="Dunbar C."/>
            <person name="Freedman E."/>
            <person name="Gearin G."/>
            <person name="Gellesch M."/>
            <person name="Goldberg J."/>
            <person name="Griggs A."/>
            <person name="Gujja S."/>
            <person name="Heilman E."/>
            <person name="Heiman D."/>
            <person name="Howarth C."/>
            <person name="Larson L."/>
            <person name="Lui A."/>
            <person name="MacDonald P.J.P."/>
            <person name="Mehta T."/>
            <person name="Montmayeur A."/>
            <person name="Murphy C."/>
            <person name="Neiman D."/>
            <person name="Pearson M."/>
            <person name="Priest M."/>
            <person name="Roberts A."/>
            <person name="Saif S."/>
            <person name="Shea T."/>
            <person name="Shenoy N."/>
            <person name="Sisk P."/>
            <person name="Stolte C."/>
            <person name="Sykes S."/>
            <person name="White J."/>
            <person name="Yandava C."/>
            <person name="Nusbaum C."/>
            <person name="Birren B."/>
        </authorList>
    </citation>
    <scope>NUCLEOTIDE SEQUENCE [LARGE SCALE GENOMIC DNA]</scope>
    <source>
        <strain evidence="1 2">29_1</strain>
    </source>
</reference>
<organism evidence="1 2">
    <name type="scientific">Coprobacillus cateniformis</name>
    <dbReference type="NCBI Taxonomy" id="100884"/>
    <lineage>
        <taxon>Bacteria</taxon>
        <taxon>Bacillati</taxon>
        <taxon>Bacillota</taxon>
        <taxon>Erysipelotrichia</taxon>
        <taxon>Erysipelotrichales</taxon>
        <taxon>Coprobacillaceae</taxon>
        <taxon>Coprobacillus</taxon>
    </lineage>
</organism>
<accession>E7GGE0</accession>
<comment type="caution">
    <text evidence="1">The sequence shown here is derived from an EMBL/GenBank/DDBJ whole genome shotgun (WGS) entry which is preliminary data.</text>
</comment>
<sequence>MILFSAPTIKNKDLREYVNLALKEKTIYITYYDVIQKGRTLFYINDSNKLELISDEKFGLYNTDMIYDKLLDIGGRIYYNEYKEIDFEHSEVRDLKVFGGVDIKEN</sequence>
<dbReference type="HOGENOM" id="CLU_2218608_0_0_9"/>
<evidence type="ECO:0000313" key="1">
    <source>
        <dbReference type="EMBL" id="EFW02902.1"/>
    </source>
</evidence>
<dbReference type="GeneID" id="78231620"/>
<dbReference type="AlphaFoldDB" id="E7GGE0"/>
<proteinExistence type="predicted"/>